<dbReference type="InterPro" id="IPR053145">
    <property type="entry name" value="AB_hydrolase_Est10"/>
</dbReference>
<dbReference type="InterPro" id="IPR029058">
    <property type="entry name" value="AB_hydrolase_fold"/>
</dbReference>
<sequence length="439" mass="46019">MEADPVAVATSVVEDLRAGRFAEAEARFAPRLRNAVSAETLALAWSGELSRLGAVRAVGEPWSEPGAQGLVRVHVPVDGERGGLTAVMSVDGAGLLHGFRLAPPAGQEWTPPPYAARGRFTERDVTVGTGPLAVPGTLTLPRRRRPRGGRPGVVLLASGPSDRDLTTGPNKPFKDLAWGLAERGIAVLRFDKVTYVHGEVAAEPGFTLADEYLPHARAAVRLLQEQPGVDPARVFLAGHSGGGKAAPRAAAADPAVAGVVIMAGDAHPLPDAAVRVARRLAALDGAGDAASVVASVARQAARAAAADLAPGTPTQDLLFGWPASYWLDLRDYDQVATAAALDRPLLVLQGGRDYQVTVEQDLARWRAGLARRPDVTVRVHEADDHMFFPGSGPSTPAGYQVPQHLDPAVVAGMAEWVTDPQGACGGPGTAVRRWRRGGR</sequence>
<dbReference type="Proteomes" id="UP000181951">
    <property type="component" value="Unassembled WGS sequence"/>
</dbReference>
<evidence type="ECO:0000313" key="2">
    <source>
        <dbReference type="EMBL" id="SEO86975.1"/>
    </source>
</evidence>
<dbReference type="AlphaFoldDB" id="A0A1H8T838"/>
<feature type="region of interest" description="Disordered" evidence="1">
    <location>
        <begin position="142"/>
        <end position="168"/>
    </location>
</feature>
<dbReference type="PANTHER" id="PTHR43265:SF1">
    <property type="entry name" value="ESTERASE ESTD"/>
    <property type="match status" value="1"/>
</dbReference>
<organism evidence="2 3">
    <name type="scientific">Actinacidiphila rubida</name>
    <dbReference type="NCBI Taxonomy" id="310780"/>
    <lineage>
        <taxon>Bacteria</taxon>
        <taxon>Bacillati</taxon>
        <taxon>Actinomycetota</taxon>
        <taxon>Actinomycetes</taxon>
        <taxon>Kitasatosporales</taxon>
        <taxon>Streptomycetaceae</taxon>
        <taxon>Actinacidiphila</taxon>
    </lineage>
</organism>
<dbReference type="Gene3D" id="3.40.50.1820">
    <property type="entry name" value="alpha/beta hydrolase"/>
    <property type="match status" value="1"/>
</dbReference>
<accession>A0A1H8T838</accession>
<dbReference type="STRING" id="310780.SAMN05216267_104914"/>
<dbReference type="PANTHER" id="PTHR43265">
    <property type="entry name" value="ESTERASE ESTD"/>
    <property type="match status" value="1"/>
</dbReference>
<name>A0A1H8T838_9ACTN</name>
<evidence type="ECO:0000313" key="3">
    <source>
        <dbReference type="Proteomes" id="UP000181951"/>
    </source>
</evidence>
<reference evidence="2 3" key="1">
    <citation type="submission" date="2016-10" db="EMBL/GenBank/DDBJ databases">
        <authorList>
            <person name="de Groot N.N."/>
        </authorList>
    </citation>
    <scope>NUCLEOTIDE SEQUENCE [LARGE SCALE GENOMIC DNA]</scope>
    <source>
        <strain evidence="2 3">CGMCC 4.2026</strain>
    </source>
</reference>
<dbReference type="SUPFAM" id="SSF53474">
    <property type="entry name" value="alpha/beta-Hydrolases"/>
    <property type="match status" value="1"/>
</dbReference>
<dbReference type="OrthoDB" id="9809549at2"/>
<dbReference type="GO" id="GO:0052689">
    <property type="term" value="F:carboxylic ester hydrolase activity"/>
    <property type="evidence" value="ECO:0007669"/>
    <property type="project" value="TreeGrafter"/>
</dbReference>
<protein>
    <recommendedName>
        <fullName evidence="4">Serine aminopeptidase S33 domain-containing protein</fullName>
    </recommendedName>
</protein>
<evidence type="ECO:0000256" key="1">
    <source>
        <dbReference type="SAM" id="MobiDB-lite"/>
    </source>
</evidence>
<proteinExistence type="predicted"/>
<evidence type="ECO:0008006" key="4">
    <source>
        <dbReference type="Google" id="ProtNLM"/>
    </source>
</evidence>
<keyword evidence="3" id="KW-1185">Reference proteome</keyword>
<dbReference type="RefSeq" id="WP_075018126.1">
    <property type="nucleotide sequence ID" value="NZ_FODD01000049.1"/>
</dbReference>
<dbReference type="EMBL" id="FODD01000049">
    <property type="protein sequence ID" value="SEO86975.1"/>
    <property type="molecule type" value="Genomic_DNA"/>
</dbReference>
<gene>
    <name evidence="2" type="ORF">SAMN05216267_104914</name>
</gene>